<accession>A0A699IA29</accession>
<sequence length="137" mass="15898">MAAVFVTKERRTQFVFIRNQKEKRRKPTLKPRFVMNPTTMMVDEGKVHGKTEDPHEDVGKLEKDEDKAMNEENEIKIVKKIAHASKGCQKLCPNKPKAMKIQVLMAALTMLEFGSIRSRKVINTKDQEQEEIKEQED</sequence>
<evidence type="ECO:0000313" key="2">
    <source>
        <dbReference type="EMBL" id="GEZ32424.1"/>
    </source>
</evidence>
<evidence type="ECO:0000256" key="1">
    <source>
        <dbReference type="SAM" id="MobiDB-lite"/>
    </source>
</evidence>
<feature type="compositionally biased region" description="Basic and acidic residues" evidence="1">
    <location>
        <begin position="43"/>
        <end position="69"/>
    </location>
</feature>
<organism evidence="2">
    <name type="scientific">Tanacetum cinerariifolium</name>
    <name type="common">Dalmatian daisy</name>
    <name type="synonym">Chrysanthemum cinerariifolium</name>
    <dbReference type="NCBI Taxonomy" id="118510"/>
    <lineage>
        <taxon>Eukaryota</taxon>
        <taxon>Viridiplantae</taxon>
        <taxon>Streptophyta</taxon>
        <taxon>Embryophyta</taxon>
        <taxon>Tracheophyta</taxon>
        <taxon>Spermatophyta</taxon>
        <taxon>Magnoliopsida</taxon>
        <taxon>eudicotyledons</taxon>
        <taxon>Gunneridae</taxon>
        <taxon>Pentapetalae</taxon>
        <taxon>asterids</taxon>
        <taxon>campanulids</taxon>
        <taxon>Asterales</taxon>
        <taxon>Asteraceae</taxon>
        <taxon>Asteroideae</taxon>
        <taxon>Anthemideae</taxon>
        <taxon>Anthemidinae</taxon>
        <taxon>Tanacetum</taxon>
    </lineage>
</organism>
<name>A0A699IA29_TANCI</name>
<protein>
    <submittedName>
        <fullName evidence="2">Uncharacterized protein</fullName>
    </submittedName>
</protein>
<comment type="caution">
    <text evidence="2">The sequence shown here is derived from an EMBL/GenBank/DDBJ whole genome shotgun (WGS) entry which is preliminary data.</text>
</comment>
<dbReference type="AlphaFoldDB" id="A0A699IA29"/>
<reference evidence="2" key="1">
    <citation type="journal article" date="2019" name="Sci. Rep.">
        <title>Draft genome of Tanacetum cinerariifolium, the natural source of mosquito coil.</title>
        <authorList>
            <person name="Yamashiro T."/>
            <person name="Shiraishi A."/>
            <person name="Satake H."/>
            <person name="Nakayama K."/>
        </authorList>
    </citation>
    <scope>NUCLEOTIDE SEQUENCE</scope>
</reference>
<dbReference type="EMBL" id="BKCJ010265466">
    <property type="protein sequence ID" value="GEZ32424.1"/>
    <property type="molecule type" value="Genomic_DNA"/>
</dbReference>
<gene>
    <name evidence="2" type="ORF">Tci_504397</name>
</gene>
<feature type="region of interest" description="Disordered" evidence="1">
    <location>
        <begin position="28"/>
        <end position="69"/>
    </location>
</feature>
<proteinExistence type="predicted"/>